<feature type="compositionally biased region" description="Basic and acidic residues" evidence="1">
    <location>
        <begin position="155"/>
        <end position="165"/>
    </location>
</feature>
<name>A0A371HQC1_MUCPR</name>
<accession>A0A371HQC1</accession>
<protein>
    <submittedName>
        <fullName evidence="2">Uncharacterized protein</fullName>
    </submittedName>
</protein>
<evidence type="ECO:0000313" key="2">
    <source>
        <dbReference type="EMBL" id="RDY04991.1"/>
    </source>
</evidence>
<dbReference type="Proteomes" id="UP000257109">
    <property type="component" value="Unassembled WGS sequence"/>
</dbReference>
<dbReference type="PANTHER" id="PTHR35046:SF9">
    <property type="entry name" value="RNA-DIRECTED DNA POLYMERASE"/>
    <property type="match status" value="1"/>
</dbReference>
<evidence type="ECO:0000256" key="1">
    <source>
        <dbReference type="SAM" id="MobiDB-lite"/>
    </source>
</evidence>
<keyword evidence="3" id="KW-1185">Reference proteome</keyword>
<feature type="compositionally biased region" description="Low complexity" evidence="1">
    <location>
        <begin position="12"/>
        <end position="22"/>
    </location>
</feature>
<comment type="caution">
    <text evidence="2">The sequence shown here is derived from an EMBL/GenBank/DDBJ whole genome shotgun (WGS) entry which is preliminary data.</text>
</comment>
<evidence type="ECO:0000313" key="3">
    <source>
        <dbReference type="Proteomes" id="UP000257109"/>
    </source>
</evidence>
<dbReference type="EMBL" id="QJKJ01001965">
    <property type="protein sequence ID" value="RDY04991.1"/>
    <property type="molecule type" value="Genomic_DNA"/>
</dbReference>
<gene>
    <name evidence="2" type="ORF">CR513_11221</name>
</gene>
<reference evidence="2" key="1">
    <citation type="submission" date="2018-05" db="EMBL/GenBank/DDBJ databases">
        <title>Draft genome of Mucuna pruriens seed.</title>
        <authorList>
            <person name="Nnadi N.E."/>
            <person name="Vos R."/>
            <person name="Hasami M.H."/>
            <person name="Devisetty U.K."/>
            <person name="Aguiy J.C."/>
        </authorList>
    </citation>
    <scope>NUCLEOTIDE SEQUENCE [LARGE SCALE GENOMIC DNA]</scope>
    <source>
        <strain evidence="2">JCA_2017</strain>
    </source>
</reference>
<dbReference type="OrthoDB" id="1739763at2759"/>
<sequence length="174" mass="19725">MIVKDDGEIESDSSLGDVSSSSEVESLSDGFHYEGDFLVVRRLMNNHVGEEAQTQRENIFHSRCLILGNLCSMIIDKGSYVNVASERLVKKLALPTFRGEFLVNKQAKVIFTLGGYEDKVVIHDGVTNRFTFVHLGQRVVLKSLSLREVHGDQKKMKVKREVERKTKSKLKKKK</sequence>
<dbReference type="PANTHER" id="PTHR35046">
    <property type="entry name" value="ZINC KNUCKLE (CCHC-TYPE) FAMILY PROTEIN"/>
    <property type="match status" value="1"/>
</dbReference>
<feature type="region of interest" description="Disordered" evidence="1">
    <location>
        <begin position="155"/>
        <end position="174"/>
    </location>
</feature>
<organism evidence="2 3">
    <name type="scientific">Mucuna pruriens</name>
    <name type="common">Velvet bean</name>
    <name type="synonym">Dolichos pruriens</name>
    <dbReference type="NCBI Taxonomy" id="157652"/>
    <lineage>
        <taxon>Eukaryota</taxon>
        <taxon>Viridiplantae</taxon>
        <taxon>Streptophyta</taxon>
        <taxon>Embryophyta</taxon>
        <taxon>Tracheophyta</taxon>
        <taxon>Spermatophyta</taxon>
        <taxon>Magnoliopsida</taxon>
        <taxon>eudicotyledons</taxon>
        <taxon>Gunneridae</taxon>
        <taxon>Pentapetalae</taxon>
        <taxon>rosids</taxon>
        <taxon>fabids</taxon>
        <taxon>Fabales</taxon>
        <taxon>Fabaceae</taxon>
        <taxon>Papilionoideae</taxon>
        <taxon>50 kb inversion clade</taxon>
        <taxon>NPAAA clade</taxon>
        <taxon>indigoferoid/millettioid clade</taxon>
        <taxon>Phaseoleae</taxon>
        <taxon>Mucuna</taxon>
    </lineage>
</organism>
<proteinExistence type="predicted"/>
<dbReference type="AlphaFoldDB" id="A0A371HQC1"/>
<feature type="region of interest" description="Disordered" evidence="1">
    <location>
        <begin position="1"/>
        <end position="22"/>
    </location>
</feature>
<feature type="non-terminal residue" evidence="2">
    <location>
        <position position="1"/>
    </location>
</feature>